<evidence type="ECO:0000313" key="3">
    <source>
        <dbReference type="EMBL" id="KAG8232424.1"/>
    </source>
</evidence>
<evidence type="ECO:0000313" key="4">
    <source>
        <dbReference type="Proteomes" id="UP000792457"/>
    </source>
</evidence>
<keyword evidence="4" id="KW-1185">Reference proteome</keyword>
<dbReference type="InterPro" id="IPR005135">
    <property type="entry name" value="Endo/exonuclease/phosphatase"/>
</dbReference>
<dbReference type="EMBL" id="KZ308617">
    <property type="protein sequence ID" value="KAG8232424.1"/>
    <property type="molecule type" value="Genomic_DNA"/>
</dbReference>
<evidence type="ECO:0000256" key="1">
    <source>
        <dbReference type="SAM" id="MobiDB-lite"/>
    </source>
</evidence>
<accession>A0A8K0KDY9</accession>
<feature type="region of interest" description="Disordered" evidence="1">
    <location>
        <begin position="1"/>
        <end position="31"/>
    </location>
</feature>
<dbReference type="PANTHER" id="PTHR23227">
    <property type="entry name" value="BUCENTAUR RELATED"/>
    <property type="match status" value="1"/>
</dbReference>
<dbReference type="Gene3D" id="3.60.10.10">
    <property type="entry name" value="Endonuclease/exonuclease/phosphatase"/>
    <property type="match status" value="1"/>
</dbReference>
<organism evidence="3 4">
    <name type="scientific">Ladona fulva</name>
    <name type="common">Scarce chaser dragonfly</name>
    <name type="synonym">Libellula fulva</name>
    <dbReference type="NCBI Taxonomy" id="123851"/>
    <lineage>
        <taxon>Eukaryota</taxon>
        <taxon>Metazoa</taxon>
        <taxon>Ecdysozoa</taxon>
        <taxon>Arthropoda</taxon>
        <taxon>Hexapoda</taxon>
        <taxon>Insecta</taxon>
        <taxon>Pterygota</taxon>
        <taxon>Palaeoptera</taxon>
        <taxon>Odonata</taxon>
        <taxon>Epiprocta</taxon>
        <taxon>Anisoptera</taxon>
        <taxon>Libelluloidea</taxon>
        <taxon>Libellulidae</taxon>
        <taxon>Ladona</taxon>
    </lineage>
</organism>
<proteinExistence type="predicted"/>
<reference evidence="3" key="2">
    <citation type="submission" date="2017-10" db="EMBL/GenBank/DDBJ databases">
        <title>Ladona fulva Genome sequencing and assembly.</title>
        <authorList>
            <person name="Murali S."/>
            <person name="Richards S."/>
            <person name="Bandaranaike D."/>
            <person name="Bellair M."/>
            <person name="Blankenburg K."/>
            <person name="Chao H."/>
            <person name="Dinh H."/>
            <person name="Doddapaneni H."/>
            <person name="Dugan-Rocha S."/>
            <person name="Elkadiri S."/>
            <person name="Gnanaolivu R."/>
            <person name="Hernandez B."/>
            <person name="Skinner E."/>
            <person name="Javaid M."/>
            <person name="Lee S."/>
            <person name="Li M."/>
            <person name="Ming W."/>
            <person name="Munidasa M."/>
            <person name="Muniz J."/>
            <person name="Nguyen L."/>
            <person name="Hughes D."/>
            <person name="Osuji N."/>
            <person name="Pu L.-L."/>
            <person name="Puazo M."/>
            <person name="Qu C."/>
            <person name="Quiroz J."/>
            <person name="Raj R."/>
            <person name="Weissenberger G."/>
            <person name="Xin Y."/>
            <person name="Zou X."/>
            <person name="Han Y."/>
            <person name="Worley K."/>
            <person name="Muzny D."/>
            <person name="Gibbs R."/>
        </authorList>
    </citation>
    <scope>NUCLEOTIDE SEQUENCE</scope>
    <source>
        <strain evidence="3">Sampled in the wild</strain>
    </source>
</reference>
<dbReference type="InterPro" id="IPR027124">
    <property type="entry name" value="Swc5/CFDP1/2"/>
</dbReference>
<feature type="domain" description="Endonuclease/exonuclease/phosphatase" evidence="2">
    <location>
        <begin position="43"/>
        <end position="219"/>
    </location>
</feature>
<evidence type="ECO:0000259" key="2">
    <source>
        <dbReference type="Pfam" id="PF03372"/>
    </source>
</evidence>
<dbReference type="AlphaFoldDB" id="A0A8K0KDY9"/>
<comment type="caution">
    <text evidence="3">The sequence shown here is derived from an EMBL/GenBank/DDBJ whole genome shotgun (WGS) entry which is preliminary data.</text>
</comment>
<dbReference type="GO" id="GO:0003824">
    <property type="term" value="F:catalytic activity"/>
    <property type="evidence" value="ECO:0007669"/>
    <property type="project" value="InterPro"/>
</dbReference>
<dbReference type="InterPro" id="IPR036691">
    <property type="entry name" value="Endo/exonu/phosph_ase_sf"/>
</dbReference>
<gene>
    <name evidence="3" type="ORF">J437_LFUL012855</name>
</gene>
<dbReference type="OrthoDB" id="410104at2759"/>
<protein>
    <recommendedName>
        <fullName evidence="2">Endonuclease/exonuclease/phosphatase domain-containing protein</fullName>
    </recommendedName>
</protein>
<dbReference type="SUPFAM" id="SSF56219">
    <property type="entry name" value="DNase I-like"/>
    <property type="match status" value="1"/>
</dbReference>
<name>A0A8K0KDY9_LADFU</name>
<dbReference type="PANTHER" id="PTHR23227:SF67">
    <property type="entry name" value="CRANIOFACIAL DEVELOPMENT PROTEIN 2-LIKE"/>
    <property type="match status" value="1"/>
</dbReference>
<dbReference type="Pfam" id="PF03372">
    <property type="entry name" value="Exo_endo_phos"/>
    <property type="match status" value="1"/>
</dbReference>
<sequence>MLGRTPQAIRGTFDPGSTMRNGLPGSRNTQRKRARWKDIKIGTVNILSLSGKVEELIDFMEEKKIEILGLSETKWCGGGEKVLRLGYRLIWGGGREKKNGVAVIIRERMWGIVVEVVSGCKEEKIEDFLEILDNQIDDAPIVVMGDLNAQVGMGRTGCEEIIGPHGYGKRNKEGDCLIDFCRRNNLFVGNTWFRKKPSRKITRYGWGDKHTKTLIDYVLIECEYRRELIDVTVMPEEEFGRDHRAVVFKMRVGALK</sequence>
<reference evidence="3" key="1">
    <citation type="submission" date="2013-04" db="EMBL/GenBank/DDBJ databases">
        <authorList>
            <person name="Qu J."/>
            <person name="Murali S.C."/>
            <person name="Bandaranaike D."/>
            <person name="Bellair M."/>
            <person name="Blankenburg K."/>
            <person name="Chao H."/>
            <person name="Dinh H."/>
            <person name="Doddapaneni H."/>
            <person name="Downs B."/>
            <person name="Dugan-Rocha S."/>
            <person name="Elkadiri S."/>
            <person name="Gnanaolivu R.D."/>
            <person name="Hernandez B."/>
            <person name="Javaid M."/>
            <person name="Jayaseelan J.C."/>
            <person name="Lee S."/>
            <person name="Li M."/>
            <person name="Ming W."/>
            <person name="Munidasa M."/>
            <person name="Muniz J."/>
            <person name="Nguyen L."/>
            <person name="Ongeri F."/>
            <person name="Osuji N."/>
            <person name="Pu L.-L."/>
            <person name="Puazo M."/>
            <person name="Qu C."/>
            <person name="Quiroz J."/>
            <person name="Raj R."/>
            <person name="Weissenberger G."/>
            <person name="Xin Y."/>
            <person name="Zou X."/>
            <person name="Han Y."/>
            <person name="Richards S."/>
            <person name="Worley K."/>
            <person name="Muzny D."/>
            <person name="Gibbs R."/>
        </authorList>
    </citation>
    <scope>NUCLEOTIDE SEQUENCE</scope>
    <source>
        <strain evidence="3">Sampled in the wild</strain>
    </source>
</reference>
<dbReference type="Proteomes" id="UP000792457">
    <property type="component" value="Unassembled WGS sequence"/>
</dbReference>